<name>A0A481YVS8_9VIRU</name>
<dbReference type="InterPro" id="IPR050535">
    <property type="entry name" value="DNA_Repair-Maintenance_Comp"/>
</dbReference>
<keyword evidence="2" id="KW-0269">Exonuclease</keyword>
<accession>A0A481YVS8</accession>
<keyword evidence="2" id="KW-0378">Hydrolase</keyword>
<dbReference type="Gene3D" id="3.60.21.10">
    <property type="match status" value="1"/>
</dbReference>
<sequence>MSEIKTTAFIIGDPHFKAKNLYEVHDFIERTLEIAVEKKPTFIVILGDMLDTHEVVRVQPHKLACEFIDKLSDIAPVYLIIGNHDFINNCQFLTDNHIFNPLKKWSGVTIVDKPIYATYDDFSFVFCPYVEPGKFVEALNTIIEDGETWELADCIFAHQEFKGCKMGAIVSEIGDKWDEDYPPVISGHIHDAQTINENIFYPGSPIQHGYGETSNKRIWNVTFGEEITPYFSIEKINLGLKGKKIVYLDVDNIDKFDKKLLTKYNIKISLSGTSEQFKLFRLSKICTELKREGVAISYAPVNDIVTSGVKRTREQVSFLRVLKEIVKKKTPPVQEVYKELVTPEEFSDQDSEENVIYELVFHDSDSE</sequence>
<dbReference type="PANTHER" id="PTHR30337:SF8">
    <property type="entry name" value="BLL4141 PROTEIN"/>
    <property type="match status" value="1"/>
</dbReference>
<evidence type="ECO:0000313" key="2">
    <source>
        <dbReference type="EMBL" id="QBK86606.1"/>
    </source>
</evidence>
<dbReference type="InterPro" id="IPR029052">
    <property type="entry name" value="Metallo-depent_PP-like"/>
</dbReference>
<feature type="domain" description="Calcineurin-like phosphoesterase" evidence="1">
    <location>
        <begin position="10"/>
        <end position="127"/>
    </location>
</feature>
<protein>
    <submittedName>
        <fullName evidence="2">DNA repair exonuclease</fullName>
    </submittedName>
</protein>
<dbReference type="InterPro" id="IPR004843">
    <property type="entry name" value="Calcineurin-like_PHP"/>
</dbReference>
<keyword evidence="2" id="KW-0540">Nuclease</keyword>
<dbReference type="EMBL" id="MK500334">
    <property type="protein sequence ID" value="QBK86606.1"/>
    <property type="molecule type" value="Genomic_DNA"/>
</dbReference>
<proteinExistence type="predicted"/>
<reference evidence="2" key="1">
    <citation type="journal article" date="2019" name="MBio">
        <title>Virus Genomes from Deep Sea Sediments Expand the Ocean Megavirome and Support Independent Origins of Viral Gigantism.</title>
        <authorList>
            <person name="Backstrom D."/>
            <person name="Yutin N."/>
            <person name="Jorgensen S.L."/>
            <person name="Dharamshi J."/>
            <person name="Homa F."/>
            <person name="Zaremba-Niedwiedzka K."/>
            <person name="Spang A."/>
            <person name="Wolf Y.I."/>
            <person name="Koonin E.V."/>
            <person name="Ettema T.J."/>
        </authorList>
    </citation>
    <scope>NUCLEOTIDE SEQUENCE</scope>
</reference>
<evidence type="ECO:0000259" key="1">
    <source>
        <dbReference type="Pfam" id="PF00149"/>
    </source>
</evidence>
<dbReference type="PANTHER" id="PTHR30337">
    <property type="entry name" value="COMPONENT OF ATP-DEPENDENT DSDNA EXONUCLEASE"/>
    <property type="match status" value="1"/>
</dbReference>
<dbReference type="SUPFAM" id="SSF56300">
    <property type="entry name" value="Metallo-dependent phosphatases"/>
    <property type="match status" value="1"/>
</dbReference>
<dbReference type="GO" id="GO:0004527">
    <property type="term" value="F:exonuclease activity"/>
    <property type="evidence" value="ECO:0007669"/>
    <property type="project" value="UniProtKB-KW"/>
</dbReference>
<gene>
    <name evidence="2" type="ORF">LCMAC102_04010</name>
</gene>
<organism evidence="2">
    <name type="scientific">Marseillevirus LCMAC102</name>
    <dbReference type="NCBI Taxonomy" id="2506603"/>
    <lineage>
        <taxon>Viruses</taxon>
        <taxon>Varidnaviria</taxon>
        <taxon>Bamfordvirae</taxon>
        <taxon>Nucleocytoviricota</taxon>
        <taxon>Megaviricetes</taxon>
        <taxon>Pimascovirales</taxon>
        <taxon>Pimascovirales incertae sedis</taxon>
        <taxon>Marseilleviridae</taxon>
    </lineage>
</organism>
<dbReference type="Pfam" id="PF00149">
    <property type="entry name" value="Metallophos"/>
    <property type="match status" value="1"/>
</dbReference>